<evidence type="ECO:0000313" key="2">
    <source>
        <dbReference type="EMBL" id="KIO26170.1"/>
    </source>
</evidence>
<feature type="compositionally biased region" description="Basic residues" evidence="1">
    <location>
        <begin position="494"/>
        <end position="503"/>
    </location>
</feature>
<sequence length="1116" mass="123001">MKNIYQKTIGKVGSVGANISLSTLMEILGRKRVRIAFQLWGASDEGGKVECDEEIKERMANWIELNPGVTPLEASYHRIKVVQAVRKAKFKREDDDVKAKWTKRAKSIHKPATIEEEQCFVEAALPYVVDLLKVLAERGNMHFVLLASGKGSCDIPIVIQEMVRKDVHNDVFIAATSGLGARVRADYIAFALDKFGGGVEDATIRLDTGEADDVADGGEDEDDNEDLTFATGMTKGQGNKPVAVFVPPFKPDLTQTKSVQQMEKAINDFIFSGIKMLHRIRPSWDKLTRFASTYIDPKRMPMDPDVPNQRLQLQKPSAMSETRVKVFFKFLISSYDGTLPEVDSFRFKLEYRHLNIPQPGAPADPHVHHAGAAIAKTKVPKRKRGESNTKEKQPKRRRNEQDAEEGDYEEYEDYEGMMQDVNAAFLDDALALSAAVNGQAKGARKGKALRIESPPQSPPNVRKASGPKTSEPEKGRSVTISQPKLTGDPPDKPAHRKRPKARPKSVIEVGTDELSHSELLPDDEETARAWMETKKYLDVWGGNMSYCDEQSRKMPFKGLSGFKHSINLPAGLYSSVSILQLWSVFQTDSTGDFDVTFLPNLGLGTVDAAHHISKIISLITDSSQPLPSARYVYTQSGISSDAAYALFLQIEKVVSRFMDEMIASETSILSLNLDLLQGMRLACFMAGTGFIRDVGEKAVNTERTSALSDRFVQTVAAIAFARYMSLVLGRVASLYARSSSGSETESMWAELEFVWSLGCRTLARALMRLRSDIFLVVGQRASLPRNFLPLLEYAFESRPWWTPSPNGAPGILSITNKQSVASEPFFKYLKALNWTTSTFIERGQVLLLLFIAAIQIETGRVVAADDKVESPAIQFTKALKSLRKVVEDSGEIGPTEQPIIVPDDSVATWVGKWEMECQILVADRHKSSESSSQRGVPPTIIDKPTVPSIVSPKLDSTKRDENLPEGENDEAGRLASSGILSGVQASEDLSVISYEPEDPVFTPVPQQDTNPSTADQLPLPSSSDEGAAVIPAVRPLEDAPLPPPKKKRRNREVVLSIDEVDQGPRRLRSATAPQPAQAVLPRAPARQSTPKKGRTAPATKRPAVTPRQGISKRGGR</sequence>
<name>A0A0C3Q8L0_9AGAM</name>
<organism evidence="2 3">
    <name type="scientific">Tulasnella calospora MUT 4182</name>
    <dbReference type="NCBI Taxonomy" id="1051891"/>
    <lineage>
        <taxon>Eukaryota</taxon>
        <taxon>Fungi</taxon>
        <taxon>Dikarya</taxon>
        <taxon>Basidiomycota</taxon>
        <taxon>Agaricomycotina</taxon>
        <taxon>Agaricomycetes</taxon>
        <taxon>Cantharellales</taxon>
        <taxon>Tulasnellaceae</taxon>
        <taxon>Tulasnella</taxon>
    </lineage>
</organism>
<accession>A0A0C3Q8L0</accession>
<gene>
    <name evidence="2" type="ORF">M407DRAFT_24503</name>
</gene>
<feature type="region of interest" description="Disordered" evidence="1">
    <location>
        <begin position="924"/>
        <end position="974"/>
    </location>
</feature>
<dbReference type="AlphaFoldDB" id="A0A0C3Q8L0"/>
<feature type="region of interest" description="Disordered" evidence="1">
    <location>
        <begin position="442"/>
        <end position="507"/>
    </location>
</feature>
<proteinExistence type="predicted"/>
<feature type="compositionally biased region" description="Polar residues" evidence="1">
    <location>
        <begin position="1004"/>
        <end position="1024"/>
    </location>
</feature>
<protein>
    <submittedName>
        <fullName evidence="2">Uncharacterized protein</fullName>
    </submittedName>
</protein>
<evidence type="ECO:0000313" key="3">
    <source>
        <dbReference type="Proteomes" id="UP000054248"/>
    </source>
</evidence>
<dbReference type="STRING" id="1051891.A0A0C3Q8L0"/>
<dbReference type="Proteomes" id="UP000054248">
    <property type="component" value="Unassembled WGS sequence"/>
</dbReference>
<keyword evidence="3" id="KW-1185">Reference proteome</keyword>
<reference evidence="2 3" key="1">
    <citation type="submission" date="2014-04" db="EMBL/GenBank/DDBJ databases">
        <authorList>
            <consortium name="DOE Joint Genome Institute"/>
            <person name="Kuo A."/>
            <person name="Girlanda M."/>
            <person name="Perotto S."/>
            <person name="Kohler A."/>
            <person name="Nagy L.G."/>
            <person name="Floudas D."/>
            <person name="Copeland A."/>
            <person name="Barry K.W."/>
            <person name="Cichocki N."/>
            <person name="Veneault-Fourrey C."/>
            <person name="LaButti K."/>
            <person name="Lindquist E.A."/>
            <person name="Lipzen A."/>
            <person name="Lundell T."/>
            <person name="Morin E."/>
            <person name="Murat C."/>
            <person name="Sun H."/>
            <person name="Tunlid A."/>
            <person name="Henrissat B."/>
            <person name="Grigoriev I.V."/>
            <person name="Hibbett D.S."/>
            <person name="Martin F."/>
            <person name="Nordberg H.P."/>
            <person name="Cantor M.N."/>
            <person name="Hua S.X."/>
        </authorList>
    </citation>
    <scope>NUCLEOTIDE SEQUENCE [LARGE SCALE GENOMIC DNA]</scope>
    <source>
        <strain evidence="2 3">MUT 4182</strain>
    </source>
</reference>
<dbReference type="EMBL" id="KN823028">
    <property type="protein sequence ID" value="KIO26170.1"/>
    <property type="molecule type" value="Genomic_DNA"/>
</dbReference>
<dbReference type="HOGENOM" id="CLU_002542_0_0_1"/>
<evidence type="ECO:0000256" key="1">
    <source>
        <dbReference type="SAM" id="MobiDB-lite"/>
    </source>
</evidence>
<feature type="region of interest" description="Disordered" evidence="1">
    <location>
        <begin position="374"/>
        <end position="409"/>
    </location>
</feature>
<reference evidence="3" key="2">
    <citation type="submission" date="2015-01" db="EMBL/GenBank/DDBJ databases">
        <title>Evolutionary Origins and Diversification of the Mycorrhizal Mutualists.</title>
        <authorList>
            <consortium name="DOE Joint Genome Institute"/>
            <consortium name="Mycorrhizal Genomics Consortium"/>
            <person name="Kohler A."/>
            <person name="Kuo A."/>
            <person name="Nagy L.G."/>
            <person name="Floudas D."/>
            <person name="Copeland A."/>
            <person name="Barry K.W."/>
            <person name="Cichocki N."/>
            <person name="Veneault-Fourrey C."/>
            <person name="LaButti K."/>
            <person name="Lindquist E.A."/>
            <person name="Lipzen A."/>
            <person name="Lundell T."/>
            <person name="Morin E."/>
            <person name="Murat C."/>
            <person name="Riley R."/>
            <person name="Ohm R."/>
            <person name="Sun H."/>
            <person name="Tunlid A."/>
            <person name="Henrissat B."/>
            <person name="Grigoriev I.V."/>
            <person name="Hibbett D.S."/>
            <person name="Martin F."/>
        </authorList>
    </citation>
    <scope>NUCLEOTIDE SEQUENCE [LARGE SCALE GENOMIC DNA]</scope>
    <source>
        <strain evidence="3">MUT 4182</strain>
    </source>
</reference>
<feature type="region of interest" description="Disordered" evidence="1">
    <location>
        <begin position="997"/>
        <end position="1116"/>
    </location>
</feature>
<dbReference type="OrthoDB" id="3237454at2759"/>